<evidence type="ECO:0000313" key="2">
    <source>
        <dbReference type="EnsemblPlants" id="ORUFI10G12550.1"/>
    </source>
</evidence>
<dbReference type="HOGENOM" id="CLU_2112903_0_0_1"/>
<dbReference type="Gramene" id="ORUFI10G12550.1">
    <property type="protein sequence ID" value="ORUFI10G12550.1"/>
    <property type="gene ID" value="ORUFI10G12550"/>
</dbReference>
<sequence length="115" mass="12721">MEALSSSLFLRERRRSVGRCSPSRHRLPPCVYRRRCWMQVVVRRLTALAIGSRLSPIVGHHPLPPPLAGSPSDRAGQHPSPAPTRYRGCGGGVGANHYQLDFRGSSLLPEFSPLR</sequence>
<dbReference type="AlphaFoldDB" id="A0A0E0QZV6"/>
<proteinExistence type="predicted"/>
<dbReference type="Proteomes" id="UP000008022">
    <property type="component" value="Unassembled WGS sequence"/>
</dbReference>
<dbReference type="EnsemblPlants" id="ORUFI10G12550.1">
    <property type="protein sequence ID" value="ORUFI10G12550.1"/>
    <property type="gene ID" value="ORUFI10G12550"/>
</dbReference>
<reference evidence="2" key="2">
    <citation type="submission" date="2015-06" db="UniProtKB">
        <authorList>
            <consortium name="EnsemblPlants"/>
        </authorList>
    </citation>
    <scope>IDENTIFICATION</scope>
</reference>
<name>A0A0E0QZV6_ORYRU</name>
<evidence type="ECO:0000313" key="3">
    <source>
        <dbReference type="Proteomes" id="UP000008022"/>
    </source>
</evidence>
<evidence type="ECO:0000256" key="1">
    <source>
        <dbReference type="SAM" id="MobiDB-lite"/>
    </source>
</evidence>
<reference evidence="3" key="1">
    <citation type="submission" date="2013-06" db="EMBL/GenBank/DDBJ databases">
        <authorList>
            <person name="Zhao Q."/>
        </authorList>
    </citation>
    <scope>NUCLEOTIDE SEQUENCE</scope>
    <source>
        <strain evidence="3">cv. W1943</strain>
    </source>
</reference>
<organism evidence="2 3">
    <name type="scientific">Oryza rufipogon</name>
    <name type="common">Brownbeard rice</name>
    <name type="synonym">Asian wild rice</name>
    <dbReference type="NCBI Taxonomy" id="4529"/>
    <lineage>
        <taxon>Eukaryota</taxon>
        <taxon>Viridiplantae</taxon>
        <taxon>Streptophyta</taxon>
        <taxon>Embryophyta</taxon>
        <taxon>Tracheophyta</taxon>
        <taxon>Spermatophyta</taxon>
        <taxon>Magnoliopsida</taxon>
        <taxon>Liliopsida</taxon>
        <taxon>Poales</taxon>
        <taxon>Poaceae</taxon>
        <taxon>BOP clade</taxon>
        <taxon>Oryzoideae</taxon>
        <taxon>Oryzeae</taxon>
        <taxon>Oryzinae</taxon>
        <taxon>Oryza</taxon>
    </lineage>
</organism>
<feature type="region of interest" description="Disordered" evidence="1">
    <location>
        <begin position="55"/>
        <end position="90"/>
    </location>
</feature>
<accession>A0A0E0QZV6</accession>
<protein>
    <submittedName>
        <fullName evidence="2">Uncharacterized protein</fullName>
    </submittedName>
</protein>
<keyword evidence="3" id="KW-1185">Reference proteome</keyword>